<proteinExistence type="predicted"/>
<sequence length="55" mass="6316">MDEKSLLKKLSEEELKEYMKHRKALNNALTTKEAKIHYHHAKAILDGKAKPPSDS</sequence>
<dbReference type="RefSeq" id="WP_345826550.1">
    <property type="nucleotide sequence ID" value="NZ_JBDIML010000009.1"/>
</dbReference>
<feature type="coiled-coil region" evidence="1">
    <location>
        <begin position="8"/>
        <end position="35"/>
    </location>
</feature>
<keyword evidence="3" id="KW-1185">Reference proteome</keyword>
<evidence type="ECO:0008006" key="4">
    <source>
        <dbReference type="Google" id="ProtNLM"/>
    </source>
</evidence>
<keyword evidence="1" id="KW-0175">Coiled coil</keyword>
<evidence type="ECO:0000313" key="3">
    <source>
        <dbReference type="Proteomes" id="UP001444625"/>
    </source>
</evidence>
<dbReference type="EMBL" id="JBDIML010000009">
    <property type="protein sequence ID" value="MEN2769053.1"/>
    <property type="molecule type" value="Genomic_DNA"/>
</dbReference>
<reference evidence="2 3" key="1">
    <citation type="submission" date="2024-05" db="EMBL/GenBank/DDBJ databases">
        <authorList>
            <person name="Haq I."/>
            <person name="Ullah Z."/>
            <person name="Ahmad R."/>
            <person name="Li M."/>
            <person name="Tong Y."/>
        </authorList>
    </citation>
    <scope>NUCLEOTIDE SEQUENCE [LARGE SCALE GENOMIC DNA]</scope>
    <source>
        <strain evidence="2 3">16A2E</strain>
    </source>
</reference>
<evidence type="ECO:0000256" key="1">
    <source>
        <dbReference type="SAM" id="Coils"/>
    </source>
</evidence>
<gene>
    <name evidence="2" type="ORF">ABC228_17910</name>
</gene>
<evidence type="ECO:0000313" key="2">
    <source>
        <dbReference type="EMBL" id="MEN2769053.1"/>
    </source>
</evidence>
<name>A0ABU9XNH3_9BACI</name>
<protein>
    <recommendedName>
        <fullName evidence="4">Transcriptional regulator</fullName>
    </recommendedName>
</protein>
<organism evidence="2 3">
    <name type="scientific">Ornithinibacillus xuwenensis</name>
    <dbReference type="NCBI Taxonomy" id="3144668"/>
    <lineage>
        <taxon>Bacteria</taxon>
        <taxon>Bacillati</taxon>
        <taxon>Bacillota</taxon>
        <taxon>Bacilli</taxon>
        <taxon>Bacillales</taxon>
        <taxon>Bacillaceae</taxon>
        <taxon>Ornithinibacillus</taxon>
    </lineage>
</organism>
<dbReference type="Proteomes" id="UP001444625">
    <property type="component" value="Unassembled WGS sequence"/>
</dbReference>
<comment type="caution">
    <text evidence="2">The sequence shown here is derived from an EMBL/GenBank/DDBJ whole genome shotgun (WGS) entry which is preliminary data.</text>
</comment>
<accession>A0ABU9XNH3</accession>